<dbReference type="PANTHER" id="PTHR42731:SF1">
    <property type="entry name" value="RADICAL SAM DOMAIN PROTEIN"/>
    <property type="match status" value="1"/>
</dbReference>
<feature type="non-terminal residue" evidence="2">
    <location>
        <position position="122"/>
    </location>
</feature>
<evidence type="ECO:0000313" key="2">
    <source>
        <dbReference type="EMBL" id="GAG89916.1"/>
    </source>
</evidence>
<organism evidence="2">
    <name type="scientific">marine sediment metagenome</name>
    <dbReference type="NCBI Taxonomy" id="412755"/>
    <lineage>
        <taxon>unclassified sequences</taxon>
        <taxon>metagenomes</taxon>
        <taxon>ecological metagenomes</taxon>
    </lineage>
</organism>
<feature type="domain" description="Radical SAM" evidence="1">
    <location>
        <begin position="56"/>
        <end position="122"/>
    </location>
</feature>
<evidence type="ECO:0000259" key="1">
    <source>
        <dbReference type="Pfam" id="PF19864"/>
    </source>
</evidence>
<proteinExistence type="predicted"/>
<dbReference type="PANTHER" id="PTHR42731">
    <property type="entry name" value="SLL1084 PROTEIN"/>
    <property type="match status" value="1"/>
</dbReference>
<sequence>MASLEDKITEMLPLVSKPARYLGNEINSIHKDHRKVDLKVALAFPDTYEVGMSHLGLKILYHILNSKENIVAERVYAPWLDAHEIMSKEGIPLFSLETHTLLKDFDIIGFSLQYELTYTNIL</sequence>
<dbReference type="Pfam" id="PF19864">
    <property type="entry name" value="Radical_SAM_N2"/>
    <property type="match status" value="1"/>
</dbReference>
<comment type="caution">
    <text evidence="2">The sequence shown here is derived from an EMBL/GenBank/DDBJ whole genome shotgun (WGS) entry which is preliminary data.</text>
</comment>
<protein>
    <recommendedName>
        <fullName evidence="1">Radical SAM domain-containing protein</fullName>
    </recommendedName>
</protein>
<accession>X1D0C0</accession>
<gene>
    <name evidence="2" type="ORF">S01H4_23123</name>
</gene>
<dbReference type="EMBL" id="BART01010692">
    <property type="protein sequence ID" value="GAG89916.1"/>
    <property type="molecule type" value="Genomic_DNA"/>
</dbReference>
<name>X1D0C0_9ZZZZ</name>
<reference evidence="2" key="1">
    <citation type="journal article" date="2014" name="Front. Microbiol.">
        <title>High frequency of phylogenetically diverse reductive dehalogenase-homologous genes in deep subseafloor sedimentary metagenomes.</title>
        <authorList>
            <person name="Kawai M."/>
            <person name="Futagami T."/>
            <person name="Toyoda A."/>
            <person name="Takaki Y."/>
            <person name="Nishi S."/>
            <person name="Hori S."/>
            <person name="Arai W."/>
            <person name="Tsubouchi T."/>
            <person name="Morono Y."/>
            <person name="Uchiyama I."/>
            <person name="Ito T."/>
            <person name="Fujiyama A."/>
            <person name="Inagaki F."/>
            <person name="Takami H."/>
        </authorList>
    </citation>
    <scope>NUCLEOTIDE SEQUENCE</scope>
    <source>
        <strain evidence="2">Expedition CK06-06</strain>
    </source>
</reference>
<dbReference type="AlphaFoldDB" id="X1D0C0"/>
<dbReference type="InterPro" id="IPR045784">
    <property type="entry name" value="Radical_SAM_N2"/>
</dbReference>